<dbReference type="STRING" id="13249.T1H8U4"/>
<dbReference type="Proteomes" id="UP000015103">
    <property type="component" value="Unassembled WGS sequence"/>
</dbReference>
<organism evidence="1 2">
    <name type="scientific">Rhodnius prolixus</name>
    <name type="common">Triatomid bug</name>
    <dbReference type="NCBI Taxonomy" id="13249"/>
    <lineage>
        <taxon>Eukaryota</taxon>
        <taxon>Metazoa</taxon>
        <taxon>Ecdysozoa</taxon>
        <taxon>Arthropoda</taxon>
        <taxon>Hexapoda</taxon>
        <taxon>Insecta</taxon>
        <taxon>Pterygota</taxon>
        <taxon>Neoptera</taxon>
        <taxon>Paraneoptera</taxon>
        <taxon>Hemiptera</taxon>
        <taxon>Heteroptera</taxon>
        <taxon>Panheteroptera</taxon>
        <taxon>Cimicomorpha</taxon>
        <taxon>Reduviidae</taxon>
        <taxon>Triatominae</taxon>
        <taxon>Rhodnius</taxon>
    </lineage>
</organism>
<evidence type="ECO:0000313" key="1">
    <source>
        <dbReference type="EnsemblMetazoa" id="RPRC000443-PA"/>
    </source>
</evidence>
<dbReference type="HOGENOM" id="CLU_2486136_0_0_1"/>
<name>T1H8U4_RHOPR</name>
<proteinExistence type="predicted"/>
<dbReference type="EMBL" id="ACPB03000758">
    <property type="status" value="NOT_ANNOTATED_CDS"/>
    <property type="molecule type" value="Genomic_DNA"/>
</dbReference>
<reference evidence="1" key="1">
    <citation type="submission" date="2015-05" db="UniProtKB">
        <authorList>
            <consortium name="EnsemblMetazoa"/>
        </authorList>
    </citation>
    <scope>IDENTIFICATION</scope>
</reference>
<evidence type="ECO:0000313" key="2">
    <source>
        <dbReference type="Proteomes" id="UP000015103"/>
    </source>
</evidence>
<dbReference type="InParanoid" id="T1H8U4"/>
<dbReference type="AlphaFoldDB" id="T1H8U4"/>
<keyword evidence="2" id="KW-1185">Reference proteome</keyword>
<sequence>MFIELNVKNREHAKYVEKVIPYRDIIAFICESPQDTTKLLTVLRDREKMKINVLNSAAAEKDLREIYPPPVPLSAIKYAKISLSNFT</sequence>
<dbReference type="EnsemblMetazoa" id="RPRC000443-RA">
    <property type="protein sequence ID" value="RPRC000443-PA"/>
    <property type="gene ID" value="RPRC000443"/>
</dbReference>
<protein>
    <submittedName>
        <fullName evidence="1">Uncharacterized protein</fullName>
    </submittedName>
</protein>
<accession>T1H8U4</accession>
<dbReference type="VEuPathDB" id="VectorBase:RPRC000443"/>